<dbReference type="InterPro" id="IPR015919">
    <property type="entry name" value="Cadherin-like_sf"/>
</dbReference>
<accession>A0ABW4L3C5</accession>
<comment type="catalytic activity">
    <reaction evidence="1">
        <text>Endohydrolysis of (1-&gt;4)-beta-D-xylosidic linkages in xylans.</text>
        <dbReference type="EC" id="3.2.1.8"/>
    </reaction>
</comment>
<dbReference type="InterPro" id="IPR031158">
    <property type="entry name" value="GH10_AS"/>
</dbReference>
<dbReference type="PROSITE" id="PS51760">
    <property type="entry name" value="GH10_2"/>
    <property type="match status" value="1"/>
</dbReference>
<evidence type="ECO:0000256" key="2">
    <source>
        <dbReference type="ARBA" id="ARBA00007495"/>
    </source>
</evidence>
<evidence type="ECO:0000256" key="5">
    <source>
        <dbReference type="ARBA" id="ARBA00022729"/>
    </source>
</evidence>
<reference evidence="14" key="1">
    <citation type="journal article" date="2019" name="Int. J. Syst. Evol. Microbiol.">
        <title>The Global Catalogue of Microorganisms (GCM) 10K type strain sequencing project: providing services to taxonomists for standard genome sequencing and annotation.</title>
        <authorList>
            <consortium name="The Broad Institute Genomics Platform"/>
            <consortium name="The Broad Institute Genome Sequencing Center for Infectious Disease"/>
            <person name="Wu L."/>
            <person name="Ma J."/>
        </authorList>
    </citation>
    <scope>NUCLEOTIDE SEQUENCE [LARGE SCALE GENOMIC DNA]</scope>
    <source>
        <strain evidence="14">JCM 17130</strain>
    </source>
</reference>
<evidence type="ECO:0000256" key="3">
    <source>
        <dbReference type="ARBA" id="ARBA00012590"/>
    </source>
</evidence>
<proteinExistence type="inferred from homology"/>
<evidence type="ECO:0000259" key="12">
    <source>
        <dbReference type="PROSITE" id="PS51760"/>
    </source>
</evidence>
<keyword evidence="8" id="KW-0326">Glycosidase</keyword>
<dbReference type="PANTHER" id="PTHR31490">
    <property type="entry name" value="GLYCOSYL HYDROLASE"/>
    <property type="match status" value="1"/>
</dbReference>
<evidence type="ECO:0000256" key="1">
    <source>
        <dbReference type="ARBA" id="ARBA00000681"/>
    </source>
</evidence>
<organism evidence="13 14">
    <name type="scientific">Georgenia deserti</name>
    <dbReference type="NCBI Taxonomy" id="2093781"/>
    <lineage>
        <taxon>Bacteria</taxon>
        <taxon>Bacillati</taxon>
        <taxon>Actinomycetota</taxon>
        <taxon>Actinomycetes</taxon>
        <taxon>Micrococcales</taxon>
        <taxon>Bogoriellaceae</taxon>
        <taxon>Georgenia</taxon>
    </lineage>
</organism>
<dbReference type="Gene3D" id="2.60.40.60">
    <property type="entry name" value="Cadherins"/>
    <property type="match status" value="1"/>
</dbReference>
<keyword evidence="6" id="KW-0378">Hydrolase</keyword>
<comment type="caution">
    <text evidence="13">The sequence shown here is derived from an EMBL/GenBank/DDBJ whole genome shotgun (WGS) entry which is preliminary data.</text>
</comment>
<dbReference type="EC" id="3.2.1.8" evidence="3"/>
<evidence type="ECO:0000313" key="13">
    <source>
        <dbReference type="EMBL" id="MFD1717677.1"/>
    </source>
</evidence>
<dbReference type="RefSeq" id="WP_388004437.1">
    <property type="nucleotide sequence ID" value="NZ_JBHUEE010000003.1"/>
</dbReference>
<keyword evidence="9" id="KW-0624">Polysaccharide degradation</keyword>
<evidence type="ECO:0000256" key="7">
    <source>
        <dbReference type="ARBA" id="ARBA00023277"/>
    </source>
</evidence>
<dbReference type="PANTHER" id="PTHR31490:SF88">
    <property type="entry name" value="BETA-XYLANASE"/>
    <property type="match status" value="1"/>
</dbReference>
<dbReference type="Proteomes" id="UP001597277">
    <property type="component" value="Unassembled WGS sequence"/>
</dbReference>
<dbReference type="Pfam" id="PF00331">
    <property type="entry name" value="Glyco_hydro_10"/>
    <property type="match status" value="1"/>
</dbReference>
<evidence type="ECO:0000256" key="4">
    <source>
        <dbReference type="ARBA" id="ARBA00022651"/>
    </source>
</evidence>
<feature type="chain" id="PRO_5046873144" description="endo-1,4-beta-xylanase" evidence="11">
    <location>
        <begin position="26"/>
        <end position="510"/>
    </location>
</feature>
<dbReference type="InterPro" id="IPR044846">
    <property type="entry name" value="GH10"/>
</dbReference>
<dbReference type="InterPro" id="IPR001000">
    <property type="entry name" value="GH10_dom"/>
</dbReference>
<keyword evidence="4" id="KW-0858">Xylan degradation</keyword>
<sequence length="510" mass="56162">MARRLPMAMAAMALLVGGTAAPAGADPEPADGAGSEAGSEAFPIYGEDKFLGSVSQFDHPMFPDLFNQVAPENAGKWGVVAGATRAAPRRWEQLDEIYAFAQQNDMPFRFHNLLWGNQQPTWMKDLEPEEQLAEIEDWFAAVAERYPDIEWLEVVNEPTWDPPDCADPKNEGDLCEDAGDYLQALGGYNGTDGTGWDWILNAFRLAREYFPDTKLMINDVLITNSPEATSDYLEIIEVLQEEDLVDGIGLQGHAHVTTEGVPGPTVWRRDWAPEEDMAVHTANLDRLAATGLPIQITELDLDGVERDGVPGDEVQLADYRRVFPAFWEHPGVEGITLWGWREPYHWRNDQGAAIVDAEDELRPAARWLFDYVRGIAPVVRQGQEFVLGDGVANHVGTVEADDWASEIGRADLRTFTWEITGGTGAEAFTIDSGTGELSVDPRELEPRVSEYSLTVHVDDGFHTSHEVDLTVTVPPVISICHKGQDIEIDRAGLHGHARIPGTMIGACGPA</sequence>
<keyword evidence="5 11" id="KW-0732">Signal</keyword>
<dbReference type="EMBL" id="JBHUEE010000003">
    <property type="protein sequence ID" value="MFD1717677.1"/>
    <property type="molecule type" value="Genomic_DNA"/>
</dbReference>
<keyword evidence="14" id="KW-1185">Reference proteome</keyword>
<feature type="domain" description="GH10" evidence="12">
    <location>
        <begin position="53"/>
        <end position="371"/>
    </location>
</feature>
<evidence type="ECO:0000256" key="6">
    <source>
        <dbReference type="ARBA" id="ARBA00022801"/>
    </source>
</evidence>
<keyword evidence="7" id="KW-0119">Carbohydrate metabolism</keyword>
<dbReference type="InterPro" id="IPR017853">
    <property type="entry name" value="GH"/>
</dbReference>
<dbReference type="PROSITE" id="PS00591">
    <property type="entry name" value="GH10_1"/>
    <property type="match status" value="1"/>
</dbReference>
<name>A0ABW4L3C5_9MICO</name>
<comment type="similarity">
    <text evidence="2">Belongs to the glycosyl hydrolase 10 (cellulase F) family.</text>
</comment>
<evidence type="ECO:0000256" key="9">
    <source>
        <dbReference type="ARBA" id="ARBA00023326"/>
    </source>
</evidence>
<evidence type="ECO:0000313" key="14">
    <source>
        <dbReference type="Proteomes" id="UP001597277"/>
    </source>
</evidence>
<evidence type="ECO:0000256" key="8">
    <source>
        <dbReference type="ARBA" id="ARBA00023295"/>
    </source>
</evidence>
<dbReference type="SUPFAM" id="SSF51445">
    <property type="entry name" value="(Trans)glycosidases"/>
    <property type="match status" value="1"/>
</dbReference>
<evidence type="ECO:0000256" key="11">
    <source>
        <dbReference type="SAM" id="SignalP"/>
    </source>
</evidence>
<dbReference type="SUPFAM" id="SSF49313">
    <property type="entry name" value="Cadherin-like"/>
    <property type="match status" value="1"/>
</dbReference>
<evidence type="ECO:0000256" key="10">
    <source>
        <dbReference type="PROSITE-ProRule" id="PRU10061"/>
    </source>
</evidence>
<protein>
    <recommendedName>
        <fullName evidence="3">endo-1,4-beta-xylanase</fullName>
        <ecNumber evidence="3">3.2.1.8</ecNumber>
    </recommendedName>
</protein>
<dbReference type="SMART" id="SM00633">
    <property type="entry name" value="Glyco_10"/>
    <property type="match status" value="1"/>
</dbReference>
<gene>
    <name evidence="13" type="ORF">ACFSE6_07520</name>
</gene>
<feature type="active site" description="Nucleophile" evidence="10">
    <location>
        <position position="298"/>
    </location>
</feature>
<dbReference type="CDD" id="cd11304">
    <property type="entry name" value="Cadherin_repeat"/>
    <property type="match status" value="1"/>
</dbReference>
<feature type="signal peptide" evidence="11">
    <location>
        <begin position="1"/>
        <end position="25"/>
    </location>
</feature>
<dbReference type="Gene3D" id="3.20.20.80">
    <property type="entry name" value="Glycosidases"/>
    <property type="match status" value="1"/>
</dbReference>